<comment type="caution">
    <text evidence="1">The sequence shown here is derived from an EMBL/GenBank/DDBJ whole genome shotgun (WGS) entry which is preliminary data.</text>
</comment>
<evidence type="ECO:0000313" key="2">
    <source>
        <dbReference type="Proteomes" id="UP000324222"/>
    </source>
</evidence>
<dbReference type="Proteomes" id="UP000324222">
    <property type="component" value="Unassembled WGS sequence"/>
</dbReference>
<dbReference type="AlphaFoldDB" id="A0A5B7JT48"/>
<keyword evidence="2" id="KW-1185">Reference proteome</keyword>
<dbReference type="EMBL" id="VSRR010111417">
    <property type="protein sequence ID" value="MPC97765.1"/>
    <property type="molecule type" value="Genomic_DNA"/>
</dbReference>
<reference evidence="1 2" key="1">
    <citation type="submission" date="2019-05" db="EMBL/GenBank/DDBJ databases">
        <title>Another draft genome of Portunus trituberculatus and its Hox gene families provides insights of decapod evolution.</title>
        <authorList>
            <person name="Jeong J.-H."/>
            <person name="Song I."/>
            <person name="Kim S."/>
            <person name="Choi T."/>
            <person name="Kim D."/>
            <person name="Ryu S."/>
            <person name="Kim W."/>
        </authorList>
    </citation>
    <scope>NUCLEOTIDE SEQUENCE [LARGE SCALE GENOMIC DNA]</scope>
    <source>
        <tissue evidence="1">Muscle</tissue>
    </source>
</reference>
<protein>
    <submittedName>
        <fullName evidence="1">Uncharacterized protein</fullName>
    </submittedName>
</protein>
<proteinExistence type="predicted"/>
<name>A0A5B7JT48_PORTR</name>
<gene>
    <name evidence="1" type="ORF">E2C01_093096</name>
</gene>
<sequence length="48" mass="5441">MATIDISCKGCISDYWEIIAPAVPVEYSELMTIEKRTSQNLHPFVKVL</sequence>
<accession>A0A5B7JT48</accession>
<evidence type="ECO:0000313" key="1">
    <source>
        <dbReference type="EMBL" id="MPC97765.1"/>
    </source>
</evidence>
<organism evidence="1 2">
    <name type="scientific">Portunus trituberculatus</name>
    <name type="common">Swimming crab</name>
    <name type="synonym">Neptunus trituberculatus</name>
    <dbReference type="NCBI Taxonomy" id="210409"/>
    <lineage>
        <taxon>Eukaryota</taxon>
        <taxon>Metazoa</taxon>
        <taxon>Ecdysozoa</taxon>
        <taxon>Arthropoda</taxon>
        <taxon>Crustacea</taxon>
        <taxon>Multicrustacea</taxon>
        <taxon>Malacostraca</taxon>
        <taxon>Eumalacostraca</taxon>
        <taxon>Eucarida</taxon>
        <taxon>Decapoda</taxon>
        <taxon>Pleocyemata</taxon>
        <taxon>Brachyura</taxon>
        <taxon>Eubrachyura</taxon>
        <taxon>Portunoidea</taxon>
        <taxon>Portunidae</taxon>
        <taxon>Portuninae</taxon>
        <taxon>Portunus</taxon>
    </lineage>
</organism>